<keyword evidence="2 4" id="KW-1133">Transmembrane helix</keyword>
<keyword evidence="1 4" id="KW-0812">Transmembrane</keyword>
<feature type="transmembrane region" description="Helical" evidence="4">
    <location>
        <begin position="59"/>
        <end position="82"/>
    </location>
</feature>
<dbReference type="EMBL" id="JAZGQO010000021">
    <property type="protein sequence ID" value="KAK6165705.1"/>
    <property type="molecule type" value="Genomic_DNA"/>
</dbReference>
<proteinExistence type="predicted"/>
<evidence type="ECO:0000256" key="2">
    <source>
        <dbReference type="ARBA" id="ARBA00022989"/>
    </source>
</evidence>
<accession>A0AAN8IV57</accession>
<dbReference type="InterPro" id="IPR036259">
    <property type="entry name" value="MFS_trans_sf"/>
</dbReference>
<dbReference type="Pfam" id="PF07690">
    <property type="entry name" value="MFS_1"/>
    <property type="match status" value="2"/>
</dbReference>
<dbReference type="GO" id="GO:0022857">
    <property type="term" value="F:transmembrane transporter activity"/>
    <property type="evidence" value="ECO:0007669"/>
    <property type="project" value="InterPro"/>
</dbReference>
<dbReference type="PANTHER" id="PTHR23121:SF9">
    <property type="entry name" value="SODIUM-DEPENDENT GLUCOSE TRANSPORTER 1"/>
    <property type="match status" value="1"/>
</dbReference>
<dbReference type="SUPFAM" id="SSF103473">
    <property type="entry name" value="MFS general substrate transporter"/>
    <property type="match status" value="1"/>
</dbReference>
<feature type="transmembrane region" description="Helical" evidence="4">
    <location>
        <begin position="355"/>
        <end position="376"/>
    </location>
</feature>
<feature type="transmembrane region" description="Helical" evidence="4">
    <location>
        <begin position="329"/>
        <end position="348"/>
    </location>
</feature>
<keyword evidence="3 4" id="KW-0472">Membrane</keyword>
<dbReference type="Proteomes" id="UP001347796">
    <property type="component" value="Unassembled WGS sequence"/>
</dbReference>
<feature type="transmembrane region" description="Helical" evidence="4">
    <location>
        <begin position="239"/>
        <end position="260"/>
    </location>
</feature>
<dbReference type="InterPro" id="IPR011701">
    <property type="entry name" value="MFS"/>
</dbReference>
<evidence type="ECO:0000313" key="6">
    <source>
        <dbReference type="Proteomes" id="UP001347796"/>
    </source>
</evidence>
<keyword evidence="6" id="KW-1185">Reference proteome</keyword>
<feature type="transmembrane region" description="Helical" evidence="4">
    <location>
        <begin position="281"/>
        <end position="299"/>
    </location>
</feature>
<dbReference type="Gene3D" id="1.20.1250.20">
    <property type="entry name" value="MFS general substrate transporter like domains"/>
    <property type="match status" value="2"/>
</dbReference>
<feature type="transmembrane region" description="Helical" evidence="4">
    <location>
        <begin position="26"/>
        <end position="47"/>
    </location>
</feature>
<feature type="transmembrane region" description="Helical" evidence="4">
    <location>
        <begin position="444"/>
        <end position="469"/>
    </location>
</feature>
<organism evidence="5 6">
    <name type="scientific">Patella caerulea</name>
    <name type="common">Rayed Mediterranean limpet</name>
    <dbReference type="NCBI Taxonomy" id="87958"/>
    <lineage>
        <taxon>Eukaryota</taxon>
        <taxon>Metazoa</taxon>
        <taxon>Spiralia</taxon>
        <taxon>Lophotrochozoa</taxon>
        <taxon>Mollusca</taxon>
        <taxon>Gastropoda</taxon>
        <taxon>Patellogastropoda</taxon>
        <taxon>Patelloidea</taxon>
        <taxon>Patellidae</taxon>
        <taxon>Patella</taxon>
    </lineage>
</organism>
<evidence type="ECO:0000256" key="3">
    <source>
        <dbReference type="ARBA" id="ARBA00023136"/>
    </source>
</evidence>
<feature type="transmembrane region" description="Helical" evidence="4">
    <location>
        <begin position="382"/>
        <end position="405"/>
    </location>
</feature>
<name>A0AAN8IV57_PATCE</name>
<feature type="transmembrane region" description="Helical" evidence="4">
    <location>
        <begin position="89"/>
        <end position="107"/>
    </location>
</feature>
<evidence type="ECO:0000313" key="5">
    <source>
        <dbReference type="EMBL" id="KAK6165705.1"/>
    </source>
</evidence>
<feature type="transmembrane region" description="Helical" evidence="4">
    <location>
        <begin position="146"/>
        <end position="165"/>
    </location>
</feature>
<sequence length="501" mass="54807">MVACPTKTPFERWADVGYRTRLKQTIYLLIANIAMGFISAQKGAAFLDIQLITNTSFESASFFFTAYAVGGVVGALVFGGLYDKFNRNLLLYLTVLGMSATVVIIPYCTAYEAMLVAWFCNAFFKGGFDASSNAEVVRMWDLESQPYLFLINLGFSIGALFGPLVTEPFLVPKELVGRVWNSTHVMCSNGTNVNESTPADLTGSFGHDPSYKIGVNFTLNDAACSNSTETPDLKIRLHYAYAISGALAFIASFPLLYQTCRKGKFQPTKRTSPDPETDQELPIRHYIIAIIIIVLTFVFNNSIEDAFSSFLMTFVVKQLNWSKTQGAQLSSMFFGMYVIVRALGIFFADLLSPTLLLFGSLAILLVSIAGLTISSIYSGHIGVWICVAACGFIIGVLFPIGVAWINKSIVSVSGKMSSIMLMGSATGRLCNPIALGYFMKEFSPLWFCYLSLFEAAISITIFVMSTIYSKKVLATVRRRTAEPVELTDALALNDSPATANA</sequence>
<dbReference type="AlphaFoldDB" id="A0AAN8IV57"/>
<evidence type="ECO:0000256" key="4">
    <source>
        <dbReference type="SAM" id="Phobius"/>
    </source>
</evidence>
<comment type="caution">
    <text evidence="5">The sequence shown here is derived from an EMBL/GenBank/DDBJ whole genome shotgun (WGS) entry which is preliminary data.</text>
</comment>
<gene>
    <name evidence="5" type="ORF">SNE40_022583</name>
</gene>
<protein>
    <submittedName>
        <fullName evidence="5">Uncharacterized protein</fullName>
    </submittedName>
</protein>
<evidence type="ECO:0000256" key="1">
    <source>
        <dbReference type="ARBA" id="ARBA00022692"/>
    </source>
</evidence>
<dbReference type="PANTHER" id="PTHR23121">
    <property type="entry name" value="SODIUM-DEPENDENT GLUCOSE TRANSPORTER 1"/>
    <property type="match status" value="1"/>
</dbReference>
<reference evidence="5 6" key="1">
    <citation type="submission" date="2024-01" db="EMBL/GenBank/DDBJ databases">
        <title>The genome of the rayed Mediterranean limpet Patella caerulea (Linnaeus, 1758).</title>
        <authorList>
            <person name="Anh-Thu Weber A."/>
            <person name="Halstead-Nussloch G."/>
        </authorList>
    </citation>
    <scope>NUCLEOTIDE SEQUENCE [LARGE SCALE GENOMIC DNA]</scope>
    <source>
        <strain evidence="5">AATW-2023a</strain>
        <tissue evidence="5">Whole specimen</tissue>
    </source>
</reference>